<organism evidence="1 2">
    <name type="scientific">Streptomyces orinoci</name>
    <name type="common">Streptoverticillium orinoci</name>
    <dbReference type="NCBI Taxonomy" id="67339"/>
    <lineage>
        <taxon>Bacteria</taxon>
        <taxon>Bacillati</taxon>
        <taxon>Actinomycetota</taxon>
        <taxon>Actinomycetes</taxon>
        <taxon>Kitasatosporales</taxon>
        <taxon>Streptomycetaceae</taxon>
        <taxon>Streptomyces</taxon>
    </lineage>
</organism>
<sequence>MRSWYRPHDLLPGGVETVIPADSSLAETVERVMRESGLAAMADRDNGIRSATT</sequence>
<evidence type="ECO:0000313" key="1">
    <source>
        <dbReference type="EMBL" id="MEV5508171.1"/>
    </source>
</evidence>
<evidence type="ECO:0008006" key="3">
    <source>
        <dbReference type="Google" id="ProtNLM"/>
    </source>
</evidence>
<name>A0ABV3JZ59_STRON</name>
<reference evidence="1 2" key="1">
    <citation type="submission" date="2024-06" db="EMBL/GenBank/DDBJ databases">
        <title>The Natural Products Discovery Center: Release of the First 8490 Sequenced Strains for Exploring Actinobacteria Biosynthetic Diversity.</title>
        <authorList>
            <person name="Kalkreuter E."/>
            <person name="Kautsar S.A."/>
            <person name="Yang D."/>
            <person name="Bader C.D."/>
            <person name="Teijaro C.N."/>
            <person name="Fluegel L."/>
            <person name="Davis C.M."/>
            <person name="Simpson J.R."/>
            <person name="Lauterbach L."/>
            <person name="Steele A.D."/>
            <person name="Gui C."/>
            <person name="Meng S."/>
            <person name="Li G."/>
            <person name="Viehrig K."/>
            <person name="Ye F."/>
            <person name="Su P."/>
            <person name="Kiefer A.F."/>
            <person name="Nichols A."/>
            <person name="Cepeda A.J."/>
            <person name="Yan W."/>
            <person name="Fan B."/>
            <person name="Jiang Y."/>
            <person name="Adhikari A."/>
            <person name="Zheng C.-J."/>
            <person name="Schuster L."/>
            <person name="Cowan T.M."/>
            <person name="Smanski M.J."/>
            <person name="Chevrette M.G."/>
            <person name="De Carvalho L.P.S."/>
            <person name="Shen B."/>
        </authorList>
    </citation>
    <scope>NUCLEOTIDE SEQUENCE [LARGE SCALE GENOMIC DNA]</scope>
    <source>
        <strain evidence="1 2">NPDC052347</strain>
    </source>
</reference>
<proteinExistence type="predicted"/>
<evidence type="ECO:0000313" key="2">
    <source>
        <dbReference type="Proteomes" id="UP001552594"/>
    </source>
</evidence>
<dbReference type="EMBL" id="JBFAUK010000012">
    <property type="protein sequence ID" value="MEV5508171.1"/>
    <property type="molecule type" value="Genomic_DNA"/>
</dbReference>
<dbReference type="Proteomes" id="UP001552594">
    <property type="component" value="Unassembled WGS sequence"/>
</dbReference>
<dbReference type="RefSeq" id="WP_338323656.1">
    <property type="nucleotide sequence ID" value="NZ_JBFAUK010000012.1"/>
</dbReference>
<comment type="caution">
    <text evidence="1">The sequence shown here is derived from an EMBL/GenBank/DDBJ whole genome shotgun (WGS) entry which is preliminary data.</text>
</comment>
<keyword evidence="2" id="KW-1185">Reference proteome</keyword>
<gene>
    <name evidence="1" type="ORF">AB0L16_17070</name>
</gene>
<protein>
    <recommendedName>
        <fullName evidence="3">CBS domain-containing protein</fullName>
    </recommendedName>
</protein>
<accession>A0ABV3JZ59</accession>